<reference evidence="3 4" key="1">
    <citation type="submission" date="2023-01" db="EMBL/GenBank/DDBJ databases">
        <title>Analysis of 21 Apiospora genomes using comparative genomics revels a genus with tremendous synthesis potential of carbohydrate active enzymes and secondary metabolites.</title>
        <authorList>
            <person name="Sorensen T."/>
        </authorList>
    </citation>
    <scope>NUCLEOTIDE SEQUENCE [LARGE SCALE GENOMIC DNA]</scope>
    <source>
        <strain evidence="3 4">CBS 20057</strain>
    </source>
</reference>
<sequence>MTTWSEGNATRTSTPDEAADSESEGLEALWDEEALRDQHQDTISSQDTISPSSFHPFARLPPEVRNQIWDLALPRRVVSINECLWSKDYHVVDGKYIITRPRDRYATYVLGFDRRRYGPPGVAHACREARAVAGEGRVVSVDQYRSIPEEYLSRHELAEDWVEYTWFDPERDTLLVELDYPNNTSYPRTAFETHAIQDIEELASCVRHVIITDCRRNDPHCFIEGLFNPRFFPCLRTVGVVSRKVFAEGSMKDRCWFLQEAGRAWSRDDHDLLLLELAEDNTADACQVAALQRQLRALSTDDGAVDVLCERLALLQEPAVGPRRAGEPMGRDRAANLREEFAIQCAMWTPLVGLRGFGLFRLSQDEGSEVDSWPVVLWHDDYQEKGLAWVAVPPPGRAEYAASLCPRIYKVAWVE</sequence>
<dbReference type="PANTHER" id="PTHR35910">
    <property type="entry name" value="2EXR DOMAIN-CONTAINING PROTEIN"/>
    <property type="match status" value="1"/>
</dbReference>
<protein>
    <recommendedName>
        <fullName evidence="2">2EXR domain-containing protein</fullName>
    </recommendedName>
</protein>
<dbReference type="Proteomes" id="UP001396898">
    <property type="component" value="Unassembled WGS sequence"/>
</dbReference>
<evidence type="ECO:0000313" key="3">
    <source>
        <dbReference type="EMBL" id="KAK8009446.1"/>
    </source>
</evidence>
<comment type="caution">
    <text evidence="3">The sequence shown here is derived from an EMBL/GenBank/DDBJ whole genome shotgun (WGS) entry which is preliminary data.</text>
</comment>
<dbReference type="EMBL" id="JAQQWI010000016">
    <property type="protein sequence ID" value="KAK8009446.1"/>
    <property type="molecule type" value="Genomic_DNA"/>
</dbReference>
<feature type="compositionally biased region" description="Polar residues" evidence="1">
    <location>
        <begin position="1"/>
        <end position="15"/>
    </location>
</feature>
<feature type="domain" description="2EXR" evidence="2">
    <location>
        <begin position="54"/>
        <end position="174"/>
    </location>
</feature>
<dbReference type="InterPro" id="IPR045518">
    <property type="entry name" value="2EXR"/>
</dbReference>
<dbReference type="PANTHER" id="PTHR35910:SF1">
    <property type="entry name" value="2EXR DOMAIN-CONTAINING PROTEIN"/>
    <property type="match status" value="1"/>
</dbReference>
<feature type="region of interest" description="Disordered" evidence="1">
    <location>
        <begin position="1"/>
        <end position="27"/>
    </location>
</feature>
<feature type="compositionally biased region" description="Acidic residues" evidence="1">
    <location>
        <begin position="17"/>
        <end position="27"/>
    </location>
</feature>
<evidence type="ECO:0000313" key="4">
    <source>
        <dbReference type="Proteomes" id="UP001396898"/>
    </source>
</evidence>
<evidence type="ECO:0000256" key="1">
    <source>
        <dbReference type="SAM" id="MobiDB-lite"/>
    </source>
</evidence>
<organism evidence="3 4">
    <name type="scientific">Apiospora marii</name>
    <dbReference type="NCBI Taxonomy" id="335849"/>
    <lineage>
        <taxon>Eukaryota</taxon>
        <taxon>Fungi</taxon>
        <taxon>Dikarya</taxon>
        <taxon>Ascomycota</taxon>
        <taxon>Pezizomycotina</taxon>
        <taxon>Sordariomycetes</taxon>
        <taxon>Xylariomycetidae</taxon>
        <taxon>Amphisphaeriales</taxon>
        <taxon>Apiosporaceae</taxon>
        <taxon>Apiospora</taxon>
    </lineage>
</organism>
<dbReference type="Pfam" id="PF20150">
    <property type="entry name" value="2EXR"/>
    <property type="match status" value="1"/>
</dbReference>
<keyword evidence="4" id="KW-1185">Reference proteome</keyword>
<proteinExistence type="predicted"/>
<accession>A0ABR1RFS8</accession>
<evidence type="ECO:0000259" key="2">
    <source>
        <dbReference type="Pfam" id="PF20150"/>
    </source>
</evidence>
<gene>
    <name evidence="3" type="ORF">PG991_011997</name>
</gene>
<name>A0ABR1RFS8_9PEZI</name>